<evidence type="ECO:0000313" key="2">
    <source>
        <dbReference type="EMBL" id="KAG7090666.1"/>
    </source>
</evidence>
<organism evidence="2 3">
    <name type="scientific">Marasmius oreades</name>
    <name type="common">fairy-ring Marasmius</name>
    <dbReference type="NCBI Taxonomy" id="181124"/>
    <lineage>
        <taxon>Eukaryota</taxon>
        <taxon>Fungi</taxon>
        <taxon>Dikarya</taxon>
        <taxon>Basidiomycota</taxon>
        <taxon>Agaricomycotina</taxon>
        <taxon>Agaricomycetes</taxon>
        <taxon>Agaricomycetidae</taxon>
        <taxon>Agaricales</taxon>
        <taxon>Marasmiineae</taxon>
        <taxon>Marasmiaceae</taxon>
        <taxon>Marasmius</taxon>
    </lineage>
</organism>
<proteinExistence type="predicted"/>
<dbReference type="EMBL" id="CM032186">
    <property type="protein sequence ID" value="KAG7090666.1"/>
    <property type="molecule type" value="Genomic_DNA"/>
</dbReference>
<name>A0A9P7RWV6_9AGAR</name>
<dbReference type="GeneID" id="66078841"/>
<dbReference type="Proteomes" id="UP001049176">
    <property type="component" value="Chromosome 6"/>
</dbReference>
<reference evidence="2" key="1">
    <citation type="journal article" date="2021" name="Genome Biol. Evol.">
        <title>The assembled and annotated genome of the fairy-ring fungus Marasmius oreades.</title>
        <authorList>
            <person name="Hiltunen M."/>
            <person name="Ament-Velasquez S.L."/>
            <person name="Johannesson H."/>
        </authorList>
    </citation>
    <scope>NUCLEOTIDE SEQUENCE</scope>
    <source>
        <strain evidence="2">03SP1</strain>
    </source>
</reference>
<keyword evidence="3" id="KW-1185">Reference proteome</keyword>
<feature type="region of interest" description="Disordered" evidence="1">
    <location>
        <begin position="279"/>
        <end position="304"/>
    </location>
</feature>
<sequence>MSFNVSAGLAPLHPVVDDTAPVPLPPHHLRNLHAILQRANDFYHQLAIATRDSRRPTHHAKSYASKIGLTVDINKAANCPQREVSRIPLPIVDTTLGPNTPSARSAVQDLYGPFDEYRVVGSGPVISYDISGVCHPAAPPKRRSTKDLPPIIIPAVGSDRRRVATAQEKIVEMYVSPTQPSSYFSAITPDTNVHETPVFNIHIWDSAMSLQHTERIVSDHVILGDDKDKIGEEIILTPMSAMSEGDSDWEDDKDNGFVLEEMDCSQDMELYYPAPTSSVSLSSGSSNSGSTSSTSFSGLATPSEGSPITVCNKHQLEYQHEITLGSKPPKLVRKDIQMGISSTL</sequence>
<accession>A0A9P7RWV6</accession>
<dbReference type="KEGG" id="more:E1B28_009765"/>
<evidence type="ECO:0000313" key="3">
    <source>
        <dbReference type="Proteomes" id="UP001049176"/>
    </source>
</evidence>
<dbReference type="AlphaFoldDB" id="A0A9P7RWV6"/>
<comment type="caution">
    <text evidence="2">The sequence shown here is derived from an EMBL/GenBank/DDBJ whole genome shotgun (WGS) entry which is preliminary data.</text>
</comment>
<feature type="compositionally biased region" description="Low complexity" evidence="1">
    <location>
        <begin position="279"/>
        <end position="298"/>
    </location>
</feature>
<evidence type="ECO:0000256" key="1">
    <source>
        <dbReference type="SAM" id="MobiDB-lite"/>
    </source>
</evidence>
<dbReference type="RefSeq" id="XP_043007136.1">
    <property type="nucleotide sequence ID" value="XM_043154679.1"/>
</dbReference>
<dbReference type="OrthoDB" id="3034033at2759"/>
<protein>
    <submittedName>
        <fullName evidence="2">Uncharacterized protein</fullName>
    </submittedName>
</protein>
<gene>
    <name evidence="2" type="ORF">E1B28_009765</name>
</gene>